<evidence type="ECO:0000313" key="3">
    <source>
        <dbReference type="Proteomes" id="UP001195483"/>
    </source>
</evidence>
<reference evidence="2" key="1">
    <citation type="journal article" date="2021" name="Genome Biol. Evol.">
        <title>A High-Quality Reference Genome for a Parasitic Bivalve with Doubly Uniparental Inheritance (Bivalvia: Unionida).</title>
        <authorList>
            <person name="Smith C.H."/>
        </authorList>
    </citation>
    <scope>NUCLEOTIDE SEQUENCE</scope>
    <source>
        <strain evidence="2">CHS0354</strain>
    </source>
</reference>
<dbReference type="AlphaFoldDB" id="A0AAE0VYN0"/>
<accession>A0AAE0VYN0</accession>
<evidence type="ECO:0000256" key="1">
    <source>
        <dbReference type="SAM" id="MobiDB-lite"/>
    </source>
</evidence>
<reference evidence="2" key="3">
    <citation type="submission" date="2023-05" db="EMBL/GenBank/DDBJ databases">
        <authorList>
            <person name="Smith C.H."/>
        </authorList>
    </citation>
    <scope>NUCLEOTIDE SEQUENCE</scope>
    <source>
        <strain evidence="2">CHS0354</strain>
        <tissue evidence="2">Mantle</tissue>
    </source>
</reference>
<dbReference type="EMBL" id="JAEAOA010001214">
    <property type="protein sequence ID" value="KAK3594976.1"/>
    <property type="molecule type" value="Genomic_DNA"/>
</dbReference>
<dbReference type="Proteomes" id="UP001195483">
    <property type="component" value="Unassembled WGS sequence"/>
</dbReference>
<gene>
    <name evidence="2" type="ORF">CHS0354_019899</name>
</gene>
<keyword evidence="3" id="KW-1185">Reference proteome</keyword>
<organism evidence="2 3">
    <name type="scientific">Potamilus streckersoni</name>
    <dbReference type="NCBI Taxonomy" id="2493646"/>
    <lineage>
        <taxon>Eukaryota</taxon>
        <taxon>Metazoa</taxon>
        <taxon>Spiralia</taxon>
        <taxon>Lophotrochozoa</taxon>
        <taxon>Mollusca</taxon>
        <taxon>Bivalvia</taxon>
        <taxon>Autobranchia</taxon>
        <taxon>Heteroconchia</taxon>
        <taxon>Palaeoheterodonta</taxon>
        <taxon>Unionida</taxon>
        <taxon>Unionoidea</taxon>
        <taxon>Unionidae</taxon>
        <taxon>Ambleminae</taxon>
        <taxon>Lampsilini</taxon>
        <taxon>Potamilus</taxon>
    </lineage>
</organism>
<feature type="region of interest" description="Disordered" evidence="1">
    <location>
        <begin position="142"/>
        <end position="205"/>
    </location>
</feature>
<proteinExistence type="predicted"/>
<evidence type="ECO:0000313" key="2">
    <source>
        <dbReference type="EMBL" id="KAK3594976.1"/>
    </source>
</evidence>
<reference evidence="2" key="2">
    <citation type="journal article" date="2021" name="Genome Biol. Evol.">
        <title>Developing a high-quality reference genome for a parasitic bivalve with doubly uniparental inheritance (Bivalvia: Unionida).</title>
        <authorList>
            <person name="Smith C.H."/>
        </authorList>
    </citation>
    <scope>NUCLEOTIDE SEQUENCE</scope>
    <source>
        <strain evidence="2">CHS0354</strain>
        <tissue evidence="2">Mantle</tissue>
    </source>
</reference>
<comment type="caution">
    <text evidence="2">The sequence shown here is derived from an EMBL/GenBank/DDBJ whole genome shotgun (WGS) entry which is preliminary data.</text>
</comment>
<name>A0AAE0VYN0_9BIVA</name>
<protein>
    <submittedName>
        <fullName evidence="2">Uncharacterized protein</fullName>
    </submittedName>
</protein>
<sequence>MSGSPAELKTLWRSWDRLHLKDGMLYRIWIREDGKTTHYQLVVQTKIIADVLKYFQDVPYVGHLCADKTLEKLRHYVPSDFLGEGNGFWIAFHPKHYNQHVGATTKESSVAVQARSITSTIYGQGLSERAFVPDYCVSDMNAPPYSPSRPRMKRNPTTKIRCLQPGEEDDGGCPGDRKESSAMLAKKAKAPDTSEDPSSATPISPCSIAPITLPSHLKEEALHFCPWGGINQACQENPQPVPFRLYRHAKQGHPTYWNWAVYLYSHGIKHVAMATQGLEEYELRSEDAAVQYHPPYINASSKNSQYHHPYIEASSKNSQYHPPYINASSKNSQYHHPYIEASCKNSQYHHPYIEASSKNSQYHPPYINASSKNSQYHHPYIEASSKNSQYHPPYINASSKNSQYHHPYIEASCKNSQYHHPYIEASSKNSQYHPPYINASSKNSQNHHPYIEASCKNSQYHPPYIEASCKNSQYHPPYIEASSKNSQYHHPYIETSSKNSQYHPPYINASSKNSQYHHPYIEASSKNSQYHPPYINASSKNSQYHHPYIEASCKNSQYHPPYINASCWTNLTC</sequence>